<protein>
    <submittedName>
        <fullName evidence="2">Uncharacterized protein</fullName>
    </submittedName>
</protein>
<evidence type="ECO:0000313" key="2">
    <source>
        <dbReference type="EMBL" id="QSZ35284.1"/>
    </source>
</evidence>
<sequence>MMILQGHRSNSTSSEGSFKPSEPQQSSRFSRREPKPWARQSSLPSYQFDRGANPTPFNTMHMPRLDSYDSQERRQHVPIWEPLYMVDTLDQKEQGGKSKSGMLMNTNGLRQQSKRPFSDGADREDSSTDNGCCSWKLCLSVLTANWMSRAM</sequence>
<dbReference type="AlphaFoldDB" id="A0A8A3PJX8"/>
<dbReference type="OrthoDB" id="3460777at2759"/>
<feature type="compositionally biased region" description="Basic and acidic residues" evidence="1">
    <location>
        <begin position="63"/>
        <end position="73"/>
    </location>
</feature>
<reference evidence="2" key="1">
    <citation type="submission" date="2020-10" db="EMBL/GenBank/DDBJ databases">
        <title>Genome Sequence of Monilinia vaccinii-corymbosi Sheds Light on Mummy Berry Disease Infection of Blueberry and Mating Type.</title>
        <authorList>
            <person name="Yow A.G."/>
            <person name="Zhang Y."/>
            <person name="Bansal K."/>
            <person name="Eacker S.M."/>
            <person name="Sullivan S."/>
            <person name="Liachko I."/>
            <person name="Cubeta M.A."/>
            <person name="Rollins J.A."/>
            <person name="Ashrafi H."/>
        </authorList>
    </citation>
    <scope>NUCLEOTIDE SEQUENCE</scope>
    <source>
        <strain evidence="2">RL-1</strain>
    </source>
</reference>
<feature type="region of interest" description="Disordered" evidence="1">
    <location>
        <begin position="93"/>
        <end position="128"/>
    </location>
</feature>
<evidence type="ECO:0000313" key="3">
    <source>
        <dbReference type="Proteomes" id="UP000672032"/>
    </source>
</evidence>
<dbReference type="Proteomes" id="UP000672032">
    <property type="component" value="Chromosome 5"/>
</dbReference>
<organism evidence="2 3">
    <name type="scientific">Monilinia vaccinii-corymbosi</name>
    <dbReference type="NCBI Taxonomy" id="61207"/>
    <lineage>
        <taxon>Eukaryota</taxon>
        <taxon>Fungi</taxon>
        <taxon>Dikarya</taxon>
        <taxon>Ascomycota</taxon>
        <taxon>Pezizomycotina</taxon>
        <taxon>Leotiomycetes</taxon>
        <taxon>Helotiales</taxon>
        <taxon>Sclerotiniaceae</taxon>
        <taxon>Monilinia</taxon>
    </lineage>
</organism>
<feature type="region of interest" description="Disordered" evidence="1">
    <location>
        <begin position="1"/>
        <end position="73"/>
    </location>
</feature>
<feature type="compositionally biased region" description="Basic and acidic residues" evidence="1">
    <location>
        <begin position="116"/>
        <end position="126"/>
    </location>
</feature>
<name>A0A8A3PJX8_9HELO</name>
<gene>
    <name evidence="2" type="ORF">DSL72_008153</name>
</gene>
<feature type="compositionally biased region" description="Polar residues" evidence="1">
    <location>
        <begin position="103"/>
        <end position="115"/>
    </location>
</feature>
<keyword evidence="3" id="KW-1185">Reference proteome</keyword>
<accession>A0A8A3PJX8</accession>
<proteinExistence type="predicted"/>
<feature type="compositionally biased region" description="Polar residues" evidence="1">
    <location>
        <begin position="7"/>
        <end position="28"/>
    </location>
</feature>
<dbReference type="EMBL" id="CP063409">
    <property type="protein sequence ID" value="QSZ35284.1"/>
    <property type="molecule type" value="Genomic_DNA"/>
</dbReference>
<evidence type="ECO:0000256" key="1">
    <source>
        <dbReference type="SAM" id="MobiDB-lite"/>
    </source>
</evidence>